<dbReference type="PROSITE" id="PS50851">
    <property type="entry name" value="CHEW"/>
    <property type="match status" value="1"/>
</dbReference>
<protein>
    <submittedName>
        <fullName evidence="2">Chemotaxis protein CheW</fullName>
    </submittedName>
</protein>
<dbReference type="PANTHER" id="PTHR22617">
    <property type="entry name" value="CHEMOTAXIS SENSOR HISTIDINE KINASE-RELATED"/>
    <property type="match status" value="1"/>
</dbReference>
<dbReference type="PANTHER" id="PTHR22617:SF41">
    <property type="entry name" value="CHEMOTAXIS SIGNAL TRANSDUCTION SYSTEM ADAPTOR PROTEIN CHEW"/>
    <property type="match status" value="1"/>
</dbReference>
<dbReference type="GO" id="GO:0006935">
    <property type="term" value="P:chemotaxis"/>
    <property type="evidence" value="ECO:0007669"/>
    <property type="project" value="InterPro"/>
</dbReference>
<dbReference type="InterPro" id="IPR002545">
    <property type="entry name" value="CheW-lke_dom"/>
</dbReference>
<dbReference type="Pfam" id="PF01584">
    <property type="entry name" value="CheW"/>
    <property type="match status" value="1"/>
</dbReference>
<dbReference type="SUPFAM" id="SSF50341">
    <property type="entry name" value="CheW-like"/>
    <property type="match status" value="1"/>
</dbReference>
<dbReference type="InterPro" id="IPR036061">
    <property type="entry name" value="CheW-like_dom_sf"/>
</dbReference>
<dbReference type="Gene3D" id="2.30.30.40">
    <property type="entry name" value="SH3 Domains"/>
    <property type="match status" value="1"/>
</dbReference>
<name>A0A1J5QWR1_9ZZZZ</name>
<dbReference type="GO" id="GO:0005829">
    <property type="term" value="C:cytosol"/>
    <property type="evidence" value="ECO:0007669"/>
    <property type="project" value="TreeGrafter"/>
</dbReference>
<organism evidence="2">
    <name type="scientific">mine drainage metagenome</name>
    <dbReference type="NCBI Taxonomy" id="410659"/>
    <lineage>
        <taxon>unclassified sequences</taxon>
        <taxon>metagenomes</taxon>
        <taxon>ecological metagenomes</taxon>
    </lineage>
</organism>
<dbReference type="GO" id="GO:0007165">
    <property type="term" value="P:signal transduction"/>
    <property type="evidence" value="ECO:0007669"/>
    <property type="project" value="InterPro"/>
</dbReference>
<dbReference type="InterPro" id="IPR039315">
    <property type="entry name" value="CheW"/>
</dbReference>
<sequence length="116" mass="12894">MRGHVVPVIDLAQRFGRKPTPLHPRTCVVIMEIDTTDGRVFLGVLVDRVNAVLDLDAEQIGPSPSIGCDQRQDFIHGMARTDAGFIILLDANRVLTVAHIESLAQEFDVERQDPEH</sequence>
<evidence type="ECO:0000313" key="2">
    <source>
        <dbReference type="EMBL" id="OIQ81907.1"/>
    </source>
</evidence>
<comment type="caution">
    <text evidence="2">The sequence shown here is derived from an EMBL/GenBank/DDBJ whole genome shotgun (WGS) entry which is preliminary data.</text>
</comment>
<dbReference type="Gene3D" id="2.40.50.180">
    <property type="entry name" value="CheA-289, Domain 4"/>
    <property type="match status" value="1"/>
</dbReference>
<reference evidence="2" key="1">
    <citation type="submission" date="2016-10" db="EMBL/GenBank/DDBJ databases">
        <title>Sequence of Gallionella enrichment culture.</title>
        <authorList>
            <person name="Poehlein A."/>
            <person name="Muehling M."/>
            <person name="Daniel R."/>
        </authorList>
    </citation>
    <scope>NUCLEOTIDE SEQUENCE</scope>
</reference>
<dbReference type="AlphaFoldDB" id="A0A1J5QWR1"/>
<feature type="domain" description="CheW-like" evidence="1">
    <location>
        <begin position="1"/>
        <end position="100"/>
    </location>
</feature>
<proteinExistence type="predicted"/>
<dbReference type="EMBL" id="MLJW01000866">
    <property type="protein sequence ID" value="OIQ81907.1"/>
    <property type="molecule type" value="Genomic_DNA"/>
</dbReference>
<accession>A0A1J5QWR1</accession>
<gene>
    <name evidence="2" type="primary">cheW_25</name>
    <name evidence="2" type="ORF">GALL_363160</name>
</gene>
<evidence type="ECO:0000259" key="1">
    <source>
        <dbReference type="PROSITE" id="PS50851"/>
    </source>
</evidence>